<name>A0A7R8Z2R7_TIMDO</name>
<dbReference type="EMBL" id="OA564316">
    <property type="protein sequence ID" value="CAD7193807.1"/>
    <property type="molecule type" value="Genomic_DNA"/>
</dbReference>
<proteinExistence type="predicted"/>
<accession>A0A7R8Z2R7</accession>
<organism evidence="1">
    <name type="scientific">Timema douglasi</name>
    <name type="common">Walking stick</name>
    <dbReference type="NCBI Taxonomy" id="61478"/>
    <lineage>
        <taxon>Eukaryota</taxon>
        <taxon>Metazoa</taxon>
        <taxon>Ecdysozoa</taxon>
        <taxon>Arthropoda</taxon>
        <taxon>Hexapoda</taxon>
        <taxon>Insecta</taxon>
        <taxon>Pterygota</taxon>
        <taxon>Neoptera</taxon>
        <taxon>Polyneoptera</taxon>
        <taxon>Phasmatodea</taxon>
        <taxon>Timematodea</taxon>
        <taxon>Timematoidea</taxon>
        <taxon>Timematidae</taxon>
        <taxon>Timema</taxon>
    </lineage>
</organism>
<evidence type="ECO:0000313" key="1">
    <source>
        <dbReference type="EMBL" id="CAD7193807.1"/>
    </source>
</evidence>
<sequence>MVGFDFFLSSHDSCQRTIRDVIGHSLIQLLLCCCSNQLDQPIPSYPNCGMDRILNTPLHCLHYHACDRFGRGSGRLRRHV</sequence>
<protein>
    <submittedName>
        <fullName evidence="1">Uncharacterized protein</fullName>
    </submittedName>
</protein>
<gene>
    <name evidence="1" type="ORF">TDIB3V08_LOCUS247</name>
</gene>
<dbReference type="AlphaFoldDB" id="A0A7R8Z2R7"/>
<reference evidence="1" key="1">
    <citation type="submission" date="2020-11" db="EMBL/GenBank/DDBJ databases">
        <authorList>
            <person name="Tran Van P."/>
        </authorList>
    </citation>
    <scope>NUCLEOTIDE SEQUENCE</scope>
</reference>